<dbReference type="InterPro" id="IPR025110">
    <property type="entry name" value="AMP-bd_C"/>
</dbReference>
<dbReference type="SUPFAM" id="SSF56801">
    <property type="entry name" value="Acetyl-CoA synthetase-like"/>
    <property type="match status" value="1"/>
</dbReference>
<feature type="domain" description="AMP-binding enzyme C-terminal" evidence="6">
    <location>
        <begin position="540"/>
        <end position="614"/>
    </location>
</feature>
<reference evidence="8" key="2">
    <citation type="submission" date="2020-09" db="EMBL/GenBank/DDBJ databases">
        <authorList>
            <person name="Sun Q."/>
            <person name="Kim S."/>
        </authorList>
    </citation>
    <scope>NUCLEOTIDE SEQUENCE</scope>
    <source>
        <strain evidence="8">KCTC 42249</strain>
    </source>
</reference>
<dbReference type="InterPro" id="IPR045851">
    <property type="entry name" value="AMP-bd_C_sf"/>
</dbReference>
<dbReference type="EMBL" id="BMZQ01000002">
    <property type="protein sequence ID" value="GHD14332.1"/>
    <property type="molecule type" value="Genomic_DNA"/>
</dbReference>
<reference evidence="8" key="1">
    <citation type="journal article" date="2014" name="Int. J. Syst. Evol. Microbiol.">
        <title>Complete genome sequence of Corynebacterium casei LMG S-19264T (=DSM 44701T), isolated from a smear-ripened cheese.</title>
        <authorList>
            <consortium name="US DOE Joint Genome Institute (JGI-PGF)"/>
            <person name="Walter F."/>
            <person name="Albersmeier A."/>
            <person name="Kalinowski J."/>
            <person name="Ruckert C."/>
        </authorList>
    </citation>
    <scope>NUCLEOTIDE SEQUENCE</scope>
    <source>
        <strain evidence="8">KCTC 42249</strain>
    </source>
</reference>
<dbReference type="InterPro" id="IPR032387">
    <property type="entry name" value="ACAS_N"/>
</dbReference>
<protein>
    <submittedName>
        <fullName evidence="8">Acetoacetate-CoA ligase</fullName>
    </submittedName>
</protein>
<dbReference type="PANTHER" id="PTHR42921">
    <property type="entry name" value="ACETOACETYL-COA SYNTHETASE"/>
    <property type="match status" value="1"/>
</dbReference>
<evidence type="ECO:0000256" key="3">
    <source>
        <dbReference type="ARBA" id="ARBA00022741"/>
    </source>
</evidence>
<proteinExistence type="inferred from homology"/>
<dbReference type="InterPro" id="IPR005914">
    <property type="entry name" value="Acac_CoA_synth"/>
</dbReference>
<dbReference type="Proteomes" id="UP000630142">
    <property type="component" value="Unassembled WGS sequence"/>
</dbReference>
<evidence type="ECO:0000256" key="1">
    <source>
        <dbReference type="ARBA" id="ARBA00006432"/>
    </source>
</evidence>
<evidence type="ECO:0000313" key="8">
    <source>
        <dbReference type="EMBL" id="GHD14332.1"/>
    </source>
</evidence>
<dbReference type="PANTHER" id="PTHR42921:SF1">
    <property type="entry name" value="ACETOACETYL-COA SYNTHETASE"/>
    <property type="match status" value="1"/>
</dbReference>
<evidence type="ECO:0000259" key="5">
    <source>
        <dbReference type="Pfam" id="PF00501"/>
    </source>
</evidence>
<dbReference type="InterPro" id="IPR020845">
    <property type="entry name" value="AMP-binding_CS"/>
</dbReference>
<keyword evidence="3" id="KW-0547">Nucleotide-binding</keyword>
<evidence type="ECO:0000313" key="9">
    <source>
        <dbReference type="Proteomes" id="UP000630142"/>
    </source>
</evidence>
<sequence length="652" mass="71470">MAGSQPLWTPSRERVEHHPMTRFMAEAAARTHRDIPDFEALHRWSIEEPEGFWRLLWDFTGVVGEPGERVLVDGDKMPGARFFPDAKLNYAENLLRQTGAGEAICFHGENKVERRLSWDELHALVSRLQQLMEAQGVKTGDRVAAMMPNMPETIAVMLAASSIGAIFSSCSPDFGVQGVLDRFGQIEPVIFVAPDGYWYNGKRNDVGEKVTAIAAQLPTVRKVLIVDYLGGAGDLAESIPNAEPFEAALAEYAAKPVRFERLPFAQPLYILFSSGTTGIPKCIVHGAGGILLQHLKEHQLHGGVQAGDRFFQFTTCGWMMWNWLATGLATGATLILYDGSPFYPDEKAMFDLAEGEKLAYFGTSAKYIDAVRKAGLRPIETHDLSALRTLASTGSPLSPEGFDFVYSGIKKDVHLASKSGGTDLCACFVLGVPTKPVWTGELQGPGLGMAVDVWDDDGKPIQSQKGELVCSKPFPSMPVMFWGDAGGKKYHDAYFDRFPNVWCHGDFAEITEHGGMIIHGRSDATLNPGGVRIGTAEIYNVVEQMPEVLEALCIGQNWDNDVRVVLFVRLAEGVTLDAELEQRIKAKVRTGATPRHVPARVVEVSDIPRTKSGKIVELAVRQVVHGDPVRNKEALANPEALDLFKDRAELAG</sequence>
<keyword evidence="2 8" id="KW-0436">Ligase</keyword>
<dbReference type="Pfam" id="PF00501">
    <property type="entry name" value="AMP-binding"/>
    <property type="match status" value="1"/>
</dbReference>
<dbReference type="Gene3D" id="3.30.300.30">
    <property type="match status" value="1"/>
</dbReference>
<dbReference type="AlphaFoldDB" id="A0A8J3DRE8"/>
<dbReference type="CDD" id="cd05943">
    <property type="entry name" value="AACS"/>
    <property type="match status" value="1"/>
</dbReference>
<feature type="domain" description="AMP-dependent synthetase/ligase" evidence="5">
    <location>
        <begin position="103"/>
        <end position="473"/>
    </location>
</feature>
<evidence type="ECO:0000256" key="4">
    <source>
        <dbReference type="ARBA" id="ARBA00022840"/>
    </source>
</evidence>
<dbReference type="PROSITE" id="PS00455">
    <property type="entry name" value="AMP_BINDING"/>
    <property type="match status" value="1"/>
</dbReference>
<dbReference type="InterPro" id="IPR042099">
    <property type="entry name" value="ANL_N_sf"/>
</dbReference>
<dbReference type="Pfam" id="PF16177">
    <property type="entry name" value="ACAS_N"/>
    <property type="match status" value="1"/>
</dbReference>
<dbReference type="Pfam" id="PF13193">
    <property type="entry name" value="AMP-binding_C"/>
    <property type="match status" value="1"/>
</dbReference>
<dbReference type="NCBIfam" id="TIGR01217">
    <property type="entry name" value="ac_ac_CoA_syn"/>
    <property type="match status" value="1"/>
</dbReference>
<evidence type="ECO:0000259" key="7">
    <source>
        <dbReference type="Pfam" id="PF16177"/>
    </source>
</evidence>
<dbReference type="InterPro" id="IPR000873">
    <property type="entry name" value="AMP-dep_synth/lig_dom"/>
</dbReference>
<keyword evidence="9" id="KW-1185">Reference proteome</keyword>
<dbReference type="NCBIfam" id="NF002937">
    <property type="entry name" value="PRK03584.1"/>
    <property type="match status" value="1"/>
</dbReference>
<evidence type="ECO:0000256" key="2">
    <source>
        <dbReference type="ARBA" id="ARBA00022598"/>
    </source>
</evidence>
<organism evidence="8 9">
    <name type="scientific">Tianweitania populi</name>
    <dbReference type="NCBI Taxonomy" id="1607949"/>
    <lineage>
        <taxon>Bacteria</taxon>
        <taxon>Pseudomonadati</taxon>
        <taxon>Pseudomonadota</taxon>
        <taxon>Alphaproteobacteria</taxon>
        <taxon>Hyphomicrobiales</taxon>
        <taxon>Phyllobacteriaceae</taxon>
        <taxon>Tianweitania</taxon>
    </lineage>
</organism>
<comment type="similarity">
    <text evidence="1">Belongs to the ATP-dependent AMP-binding enzyme family.</text>
</comment>
<dbReference type="Gene3D" id="3.40.50.12780">
    <property type="entry name" value="N-terminal domain of ligase-like"/>
    <property type="match status" value="1"/>
</dbReference>
<keyword evidence="4" id="KW-0067">ATP-binding</keyword>
<comment type="caution">
    <text evidence="8">The sequence shown here is derived from an EMBL/GenBank/DDBJ whole genome shotgun (WGS) entry which is preliminary data.</text>
</comment>
<accession>A0A8J3DRE8</accession>
<dbReference type="GO" id="GO:0005524">
    <property type="term" value="F:ATP binding"/>
    <property type="evidence" value="ECO:0007669"/>
    <property type="project" value="UniProtKB-KW"/>
</dbReference>
<dbReference type="RefSeq" id="WP_189503427.1">
    <property type="nucleotide sequence ID" value="NZ_BMZQ01000002.1"/>
</dbReference>
<evidence type="ECO:0000259" key="6">
    <source>
        <dbReference type="Pfam" id="PF13193"/>
    </source>
</evidence>
<feature type="domain" description="Acetyl-coenzyme A synthetase N-terminal" evidence="7">
    <location>
        <begin position="39"/>
        <end position="93"/>
    </location>
</feature>
<gene>
    <name evidence="8" type="ORF">GCM10016234_19810</name>
</gene>
<dbReference type="GO" id="GO:0006629">
    <property type="term" value="P:lipid metabolic process"/>
    <property type="evidence" value="ECO:0007669"/>
    <property type="project" value="InterPro"/>
</dbReference>
<name>A0A8J3DRE8_9HYPH</name>
<dbReference type="GO" id="GO:0030729">
    <property type="term" value="F:acetoacetate-CoA ligase activity"/>
    <property type="evidence" value="ECO:0007669"/>
    <property type="project" value="InterPro"/>
</dbReference>